<dbReference type="SUPFAM" id="SSF101386">
    <property type="entry name" value="all-alpha NTP pyrophosphatases"/>
    <property type="match status" value="1"/>
</dbReference>
<dbReference type="InterPro" id="IPR021130">
    <property type="entry name" value="PRib-ATP_PPHydrolase-like"/>
</dbReference>
<reference evidence="1 2" key="1">
    <citation type="submission" date="2018-06" db="EMBL/GenBank/DDBJ databases">
        <title>Genomic Encyclopedia of Type Strains, Phase IV (KMG-IV): sequencing the most valuable type-strain genomes for metagenomic binning, comparative biology and taxonomic classification.</title>
        <authorList>
            <person name="Goeker M."/>
        </authorList>
    </citation>
    <scope>NUCLEOTIDE SEQUENCE [LARGE SCALE GENOMIC DNA]</scope>
    <source>
        <strain evidence="1 2">DSM 44599</strain>
    </source>
</reference>
<accession>A0A366E1V2</accession>
<dbReference type="OrthoDB" id="9813491at2"/>
<dbReference type="EMBL" id="QNRE01000001">
    <property type="protein sequence ID" value="RBO96341.1"/>
    <property type="molecule type" value="Genomic_DNA"/>
</dbReference>
<dbReference type="AlphaFoldDB" id="A0A366E1V2"/>
<gene>
    <name evidence="1" type="ORF">DFR74_101356</name>
</gene>
<sequence>MGKLVRDRIPEIIRAEGGTPNVHVLSTAAYEIALHDKLLEEAAELRAAQDPADRLEEAADVLEVLLTVAGLNGFALDDLVRAAAHKHARRGGFDERLWLKRFE</sequence>
<dbReference type="Pfam" id="PF01503">
    <property type="entry name" value="PRA-PH"/>
    <property type="match status" value="1"/>
</dbReference>
<organism evidence="1 2">
    <name type="scientific">Nocardia puris</name>
    <dbReference type="NCBI Taxonomy" id="208602"/>
    <lineage>
        <taxon>Bacteria</taxon>
        <taxon>Bacillati</taxon>
        <taxon>Actinomycetota</taxon>
        <taxon>Actinomycetes</taxon>
        <taxon>Mycobacteriales</taxon>
        <taxon>Nocardiaceae</taxon>
        <taxon>Nocardia</taxon>
    </lineage>
</organism>
<comment type="caution">
    <text evidence="1">The sequence shown here is derived from an EMBL/GenBank/DDBJ whole genome shotgun (WGS) entry which is preliminary data.</text>
</comment>
<protein>
    <submittedName>
        <fullName evidence="1">Putative house-cleaning noncanonical NTP pyrophosphatase (MazG superfamily)</fullName>
    </submittedName>
</protein>
<dbReference type="InterPro" id="IPR038735">
    <property type="entry name" value="MSMEG_1276-like_NTP-PPase_dom"/>
</dbReference>
<dbReference type="Proteomes" id="UP000252586">
    <property type="component" value="Unassembled WGS sequence"/>
</dbReference>
<dbReference type="CDD" id="cd11532">
    <property type="entry name" value="NTP-PPase_COG4997"/>
    <property type="match status" value="1"/>
</dbReference>
<evidence type="ECO:0000313" key="1">
    <source>
        <dbReference type="EMBL" id="RBO96341.1"/>
    </source>
</evidence>
<name>A0A366E1V2_9NOCA</name>
<keyword evidence="2" id="KW-1185">Reference proteome</keyword>
<evidence type="ECO:0000313" key="2">
    <source>
        <dbReference type="Proteomes" id="UP000252586"/>
    </source>
</evidence>
<dbReference type="STRING" id="1210090.GCA_001613185_01071"/>
<proteinExistence type="predicted"/>